<accession>A0A5P2QWQ6</accession>
<dbReference type="RefSeq" id="WP_150351758.1">
    <property type="nucleotide sequence ID" value="NZ_CP044081.1"/>
</dbReference>
<sequence>MSGKHYAHSGRAADRSDWQLLPDHLQATATLAAHRAAPLKLQATAHMAGLFHDFGKYDPAFDRVLSGGNERVDHSTAGAALLYSRAPAGLRGVAEIVAYAILGHHAGLPDRDRTDASMARRLDGFRDPVPPAITAAALPDLGPVLRELVAFRDGKTPGFDISVAARMVFSCLVDADFRDTEAFYARLDGTRPDREWPALAELLPAWRAAFDAHMATFSTEGEVNGLRARVLAHVRQGAALEPGLFTLTVPTGGGKTLASLGFALDHAARHGKRRIIFAIPYTGARIETTRGNTRSPRPRCRPLTETRIEAAPQGNPAPDAPVAPFPSSPRKGPSSTKSLPPSGTPAPPPPRTFCTSPCSRGTEAGVVRCLVLCQGRLQCPTTLTTASP</sequence>
<keyword evidence="7" id="KW-0540">Nuclease</keyword>
<dbReference type="GO" id="GO:0046872">
    <property type="term" value="F:metal ion binding"/>
    <property type="evidence" value="ECO:0007669"/>
    <property type="project" value="UniProtKB-KW"/>
</dbReference>
<keyword evidence="4" id="KW-0378">Hydrolase</keyword>
<evidence type="ECO:0000256" key="5">
    <source>
        <dbReference type="ARBA" id="ARBA00023118"/>
    </source>
</evidence>
<keyword evidence="5" id="KW-0051">Antiviral defense</keyword>
<evidence type="ECO:0000256" key="3">
    <source>
        <dbReference type="ARBA" id="ARBA00022723"/>
    </source>
</evidence>
<dbReference type="InterPro" id="IPR006483">
    <property type="entry name" value="CRISPR-assoc_Cas3_HD"/>
</dbReference>
<dbReference type="GO" id="GO:0004519">
    <property type="term" value="F:endonuclease activity"/>
    <property type="evidence" value="ECO:0007669"/>
    <property type="project" value="UniProtKB-KW"/>
</dbReference>
<dbReference type="SUPFAM" id="SSF109604">
    <property type="entry name" value="HD-domain/PDEase-like"/>
    <property type="match status" value="1"/>
</dbReference>
<dbReference type="InterPro" id="IPR038257">
    <property type="entry name" value="CRISPR-assoc_Cas3_HD_sf"/>
</dbReference>
<dbReference type="GO" id="GO:0051607">
    <property type="term" value="P:defense response to virus"/>
    <property type="evidence" value="ECO:0007669"/>
    <property type="project" value="UniProtKB-KW"/>
</dbReference>
<feature type="region of interest" description="Disordered" evidence="6">
    <location>
        <begin position="308"/>
        <end position="354"/>
    </location>
</feature>
<dbReference type="NCBIfam" id="TIGR01596">
    <property type="entry name" value="cas3_HD"/>
    <property type="match status" value="1"/>
</dbReference>
<evidence type="ECO:0000313" key="8">
    <source>
        <dbReference type="Proteomes" id="UP000324507"/>
    </source>
</evidence>
<dbReference type="Gene3D" id="1.10.3210.30">
    <property type="match status" value="1"/>
</dbReference>
<dbReference type="SUPFAM" id="SSF52540">
    <property type="entry name" value="P-loop containing nucleoside triphosphate hydrolases"/>
    <property type="match status" value="1"/>
</dbReference>
<evidence type="ECO:0000256" key="4">
    <source>
        <dbReference type="ARBA" id="ARBA00022801"/>
    </source>
</evidence>
<dbReference type="EMBL" id="CP044081">
    <property type="protein sequence ID" value="QEU10395.1"/>
    <property type="molecule type" value="Genomic_DNA"/>
</dbReference>
<evidence type="ECO:0000256" key="2">
    <source>
        <dbReference type="ARBA" id="ARBA00009046"/>
    </source>
</evidence>
<evidence type="ECO:0000256" key="1">
    <source>
        <dbReference type="ARBA" id="ARBA00006847"/>
    </source>
</evidence>
<evidence type="ECO:0000256" key="6">
    <source>
        <dbReference type="SAM" id="MobiDB-lite"/>
    </source>
</evidence>
<dbReference type="AlphaFoldDB" id="A0A5P2QWQ6"/>
<reference evidence="7 8" key="1">
    <citation type="submission" date="2019-09" db="EMBL/GenBank/DDBJ databases">
        <title>FDA dAtabase for Regulatory Grade micrObial Sequences (FDA-ARGOS): Supporting development and validation of Infectious Disease Dx tests.</title>
        <authorList>
            <person name="Sciortino C."/>
            <person name="Tallon L."/>
            <person name="Sadzewicz L."/>
            <person name="Vavikolanu K."/>
            <person name="Mehta A."/>
            <person name="Aluvathingal J."/>
            <person name="Nadendla S."/>
            <person name="Nandy P."/>
            <person name="Geyer C."/>
            <person name="Yan Y."/>
            <person name="Sichtig H."/>
        </authorList>
    </citation>
    <scope>NUCLEOTIDE SEQUENCE [LARGE SCALE GENOMIC DNA]</scope>
    <source>
        <strain evidence="7 8">FDAARGOS_643</strain>
    </source>
</reference>
<comment type="similarity">
    <text evidence="1">In the N-terminal section; belongs to the CRISPR-associated nuclease Cas3-HD family.</text>
</comment>
<dbReference type="Proteomes" id="UP000324507">
    <property type="component" value="Chromosome"/>
</dbReference>
<proteinExistence type="inferred from homology"/>
<gene>
    <name evidence="7" type="ORF">FOB51_21680</name>
</gene>
<protein>
    <submittedName>
        <fullName evidence="7">CRISPR-associated endonuclease Cas3</fullName>
    </submittedName>
</protein>
<organism evidence="7 8">
    <name type="scientific">Paracoccus yeei</name>
    <dbReference type="NCBI Taxonomy" id="147645"/>
    <lineage>
        <taxon>Bacteria</taxon>
        <taxon>Pseudomonadati</taxon>
        <taxon>Pseudomonadota</taxon>
        <taxon>Alphaproteobacteria</taxon>
        <taxon>Rhodobacterales</taxon>
        <taxon>Paracoccaceae</taxon>
        <taxon>Paracoccus</taxon>
    </lineage>
</organism>
<name>A0A5P2QWQ6_9RHOB</name>
<keyword evidence="7" id="KW-0255">Endonuclease</keyword>
<dbReference type="PROSITE" id="PS51643">
    <property type="entry name" value="HD_CAS3"/>
    <property type="match status" value="1"/>
</dbReference>
<evidence type="ECO:0000313" key="7">
    <source>
        <dbReference type="EMBL" id="QEU10395.1"/>
    </source>
</evidence>
<feature type="compositionally biased region" description="Pro residues" evidence="6">
    <location>
        <begin position="342"/>
        <end position="351"/>
    </location>
</feature>
<dbReference type="CDD" id="cd09641">
    <property type="entry name" value="Cas3''_I"/>
    <property type="match status" value="1"/>
</dbReference>
<keyword evidence="3" id="KW-0479">Metal-binding</keyword>
<dbReference type="InterPro" id="IPR027417">
    <property type="entry name" value="P-loop_NTPase"/>
</dbReference>
<dbReference type="GO" id="GO:0016787">
    <property type="term" value="F:hydrolase activity"/>
    <property type="evidence" value="ECO:0007669"/>
    <property type="project" value="UniProtKB-KW"/>
</dbReference>
<feature type="compositionally biased region" description="Pro residues" evidence="6">
    <location>
        <begin position="318"/>
        <end position="327"/>
    </location>
</feature>
<comment type="similarity">
    <text evidence="2">In the central section; belongs to the CRISPR-associated helicase Cas3 family.</text>
</comment>